<evidence type="ECO:0000256" key="1">
    <source>
        <dbReference type="SAM" id="MobiDB-lite"/>
    </source>
</evidence>
<evidence type="ECO:0000313" key="3">
    <source>
        <dbReference type="Proteomes" id="UP001154078"/>
    </source>
</evidence>
<name>A0A9P0B775_BRAAE</name>
<feature type="compositionally biased region" description="Pro residues" evidence="1">
    <location>
        <begin position="425"/>
        <end position="434"/>
    </location>
</feature>
<dbReference type="EMBL" id="OV121136">
    <property type="protein sequence ID" value="CAH0556541.1"/>
    <property type="molecule type" value="Genomic_DNA"/>
</dbReference>
<keyword evidence="3" id="KW-1185">Reference proteome</keyword>
<feature type="region of interest" description="Disordered" evidence="1">
    <location>
        <begin position="1"/>
        <end position="97"/>
    </location>
</feature>
<reference evidence="2" key="1">
    <citation type="submission" date="2021-12" db="EMBL/GenBank/DDBJ databases">
        <authorList>
            <person name="King R."/>
        </authorList>
    </citation>
    <scope>NUCLEOTIDE SEQUENCE</scope>
</reference>
<evidence type="ECO:0000313" key="2">
    <source>
        <dbReference type="EMBL" id="CAH0556541.1"/>
    </source>
</evidence>
<dbReference type="OrthoDB" id="6784515at2759"/>
<gene>
    <name evidence="2" type="ORF">MELIAE_LOCUS7462</name>
</gene>
<proteinExistence type="predicted"/>
<feature type="region of interest" description="Disordered" evidence="1">
    <location>
        <begin position="416"/>
        <end position="442"/>
    </location>
</feature>
<dbReference type="Proteomes" id="UP001154078">
    <property type="component" value="Chromosome 5"/>
</dbReference>
<organism evidence="2 3">
    <name type="scientific">Brassicogethes aeneus</name>
    <name type="common">Rape pollen beetle</name>
    <name type="synonym">Meligethes aeneus</name>
    <dbReference type="NCBI Taxonomy" id="1431903"/>
    <lineage>
        <taxon>Eukaryota</taxon>
        <taxon>Metazoa</taxon>
        <taxon>Ecdysozoa</taxon>
        <taxon>Arthropoda</taxon>
        <taxon>Hexapoda</taxon>
        <taxon>Insecta</taxon>
        <taxon>Pterygota</taxon>
        <taxon>Neoptera</taxon>
        <taxon>Endopterygota</taxon>
        <taxon>Coleoptera</taxon>
        <taxon>Polyphaga</taxon>
        <taxon>Cucujiformia</taxon>
        <taxon>Nitidulidae</taxon>
        <taxon>Meligethinae</taxon>
        <taxon>Brassicogethes</taxon>
    </lineage>
</organism>
<sequence length="442" mass="48187">MEGTTPTRAPEVGVTWHSPVDNNPAGSIQAADSPAGHLPVDNHPVGHIHAGLSPADHPPADNNPVGHLQAADRPAGYPSAGNSPADHHPAGHFPADNAPEELLPDGCCRVGHTPSDDHPAARIPAYTYPAGLLRVDHIPASSNPTDDRLQRMDGELALLRETLSTQSILLQRLCGRLGEETASTSTGPLRSARRVLTTGECAPTLYASTPLGDRGRRRLAPANLTGLPPVTNNVSLTDQECHQVIMSLSARNSNGMDNLCRKPTFSGNHYENPVTFLANLREYAEFYRVTTASLVMLAKHCFLQSASVWVNTLPAGIAFEAFKRVFWSAEKQVCVRRHVLGMRYRTEGKSSMTEFFMKQFSRLKDLSPHLSETEVVYDILQQLPHPVQSLWIASADRSFQGTLSFLERYLTLHRTPSTSRGVPPAFNPKTPPPSSGNFFKGK</sequence>
<protein>
    <submittedName>
        <fullName evidence="2">Uncharacterized protein</fullName>
    </submittedName>
</protein>
<accession>A0A9P0B775</accession>
<dbReference type="AlphaFoldDB" id="A0A9P0B775"/>